<dbReference type="AlphaFoldDB" id="S3IYD8"/>
<reference evidence="1 2" key="1">
    <citation type="submission" date="2013-04" db="EMBL/GenBank/DDBJ databases">
        <authorList>
            <person name="Weinstock G."/>
            <person name="Sodergren E."/>
            <person name="Lobos E.A."/>
            <person name="Fulton L."/>
            <person name="Fulton R."/>
            <person name="Courtney L."/>
            <person name="Fronick C."/>
            <person name="O'Laughlin M."/>
            <person name="Godfrey J."/>
            <person name="Wilson R.M."/>
            <person name="Miner T."/>
            <person name="Farmer C."/>
            <person name="Delehaunty K."/>
            <person name="Cordes M."/>
            <person name="Minx P."/>
            <person name="Tomlinson C."/>
            <person name="Chen J."/>
            <person name="Wollam A."/>
            <person name="Pepin K.H."/>
            <person name="Palsikar V.B."/>
            <person name="Zhang X."/>
            <person name="Suruliraj S."/>
            <person name="Perna N.T."/>
            <person name="Plunkett G."/>
            <person name="Warren W."/>
            <person name="Mitreva M."/>
            <person name="Mardis E.R."/>
            <person name="Wilson R.K."/>
        </authorList>
    </citation>
    <scope>NUCLEOTIDE SEQUENCE [LARGE SCALE GENOMIC DNA]</scope>
    <source>
        <strain evidence="1 2">DSM 4568</strain>
    </source>
</reference>
<protein>
    <submittedName>
        <fullName evidence="1">Uncharacterized protein</fullName>
    </submittedName>
</protein>
<evidence type="ECO:0000313" key="2">
    <source>
        <dbReference type="Proteomes" id="UP000014585"/>
    </source>
</evidence>
<dbReference type="STRING" id="566551.HMPREF0201_01389"/>
<gene>
    <name evidence="1" type="ORF">HMPREF0201_01389</name>
</gene>
<dbReference type="Proteomes" id="UP000014585">
    <property type="component" value="Unassembled WGS sequence"/>
</dbReference>
<evidence type="ECO:0000313" key="1">
    <source>
        <dbReference type="EMBL" id="EPF17980.1"/>
    </source>
</evidence>
<comment type="caution">
    <text evidence="1">The sequence shown here is derived from an EMBL/GenBank/DDBJ whole genome shotgun (WGS) entry which is preliminary data.</text>
</comment>
<dbReference type="EMBL" id="ATDT01000009">
    <property type="protein sequence ID" value="EPF17980.1"/>
    <property type="molecule type" value="Genomic_DNA"/>
</dbReference>
<proteinExistence type="predicted"/>
<sequence length="42" mass="4741">MDIHSGTDDFNKIIAVINGDFKEYDGCLNAFNKSVKNFMQSI</sequence>
<organism evidence="1 2">
    <name type="scientific">Cedecea davisae DSM 4568</name>
    <dbReference type="NCBI Taxonomy" id="566551"/>
    <lineage>
        <taxon>Bacteria</taxon>
        <taxon>Pseudomonadati</taxon>
        <taxon>Pseudomonadota</taxon>
        <taxon>Gammaproteobacteria</taxon>
        <taxon>Enterobacterales</taxon>
        <taxon>Enterobacteriaceae</taxon>
        <taxon>Cedecea</taxon>
    </lineage>
</organism>
<dbReference type="HOGENOM" id="CLU_3249025_0_0_6"/>
<name>S3IYD8_9ENTR</name>
<accession>S3IYD8</accession>